<dbReference type="Proteomes" id="UP001296873">
    <property type="component" value="Unassembled WGS sequence"/>
</dbReference>
<dbReference type="NCBIfam" id="NF045641">
    <property type="entry name" value="BHydaspDhtseBhcB"/>
    <property type="match status" value="1"/>
</dbReference>
<dbReference type="PANTHER" id="PTHR43050:SF1">
    <property type="entry name" value="SERINE RACEMASE"/>
    <property type="match status" value="1"/>
</dbReference>
<evidence type="ECO:0000256" key="3">
    <source>
        <dbReference type="SAM" id="MobiDB-lite"/>
    </source>
</evidence>
<dbReference type="SUPFAM" id="SSF53686">
    <property type="entry name" value="Tryptophan synthase beta subunit-like PLP-dependent enzymes"/>
    <property type="match status" value="1"/>
</dbReference>
<evidence type="ECO:0000259" key="4">
    <source>
        <dbReference type="Pfam" id="PF00291"/>
    </source>
</evidence>
<organism evidence="5 6">
    <name type="scientific">Rhodovibrio sodomensis</name>
    <dbReference type="NCBI Taxonomy" id="1088"/>
    <lineage>
        <taxon>Bacteria</taxon>
        <taxon>Pseudomonadati</taxon>
        <taxon>Pseudomonadota</taxon>
        <taxon>Alphaproteobacteria</taxon>
        <taxon>Rhodospirillales</taxon>
        <taxon>Rhodovibrionaceae</taxon>
        <taxon>Rhodovibrio</taxon>
    </lineage>
</organism>
<evidence type="ECO:0000313" key="6">
    <source>
        <dbReference type="Proteomes" id="UP001296873"/>
    </source>
</evidence>
<feature type="region of interest" description="Disordered" evidence="3">
    <location>
        <begin position="1"/>
        <end position="20"/>
    </location>
</feature>
<evidence type="ECO:0000256" key="2">
    <source>
        <dbReference type="ARBA" id="ARBA00022898"/>
    </source>
</evidence>
<feature type="compositionally biased region" description="Basic and acidic residues" evidence="3">
    <location>
        <begin position="1"/>
        <end position="11"/>
    </location>
</feature>
<keyword evidence="6" id="KW-1185">Reference proteome</keyword>
<dbReference type="PANTHER" id="PTHR43050">
    <property type="entry name" value="SERINE / THREONINE RACEMASE FAMILY MEMBER"/>
    <property type="match status" value="1"/>
</dbReference>
<gene>
    <name evidence="5" type="ORF">CKO28_17630</name>
</gene>
<sequence length="332" mass="35679">MTVDAKTKTDPGDAGLDLPSYDDVARAHERIRPYIHETPVQTSTTMNQLTGADLFFKCENFQKAGAFKVRGATNAVFGLTDAQAKLGVATHSSGNHALSLSYAGGRRGIPVHVVMPHSAPQAKKDAVRGYGGEITECEPSTSSREAVFAGVQERTGADFVHPYNDPRIIAGQGTCAKEMLSQIDGLDAVIAPIGGGGMVSGTCLTLSELAPHIEIYAAEPEAADDAYRSFKSGTLIQDDAPQTIADGLKVPMKEYTWHFVRTYVTDILTASEQEIVDAMRLTWQRMKLVMEPSCAVPLATILKHKDVFAGKRVGVIVTGGNVDLDKLPWMST</sequence>
<evidence type="ECO:0000313" key="5">
    <source>
        <dbReference type="EMBL" id="MBK1669860.1"/>
    </source>
</evidence>
<feature type="domain" description="Tryptophan synthase beta chain-like PALP" evidence="4">
    <location>
        <begin position="32"/>
        <end position="319"/>
    </location>
</feature>
<reference evidence="5 6" key="1">
    <citation type="journal article" date="2020" name="Microorganisms">
        <title>Osmotic Adaptation and Compatible Solute Biosynthesis of Phototrophic Bacteria as Revealed from Genome Analyses.</title>
        <authorList>
            <person name="Imhoff J.F."/>
            <person name="Rahn T."/>
            <person name="Kunzel S."/>
            <person name="Keller A."/>
            <person name="Neulinger S.C."/>
        </authorList>
    </citation>
    <scope>NUCLEOTIDE SEQUENCE [LARGE SCALE GENOMIC DNA]</scope>
    <source>
        <strain evidence="5 6">DSM 9895</strain>
    </source>
</reference>
<dbReference type="CDD" id="cd01562">
    <property type="entry name" value="Thr-dehyd"/>
    <property type="match status" value="1"/>
</dbReference>
<dbReference type="InterPro" id="IPR054856">
    <property type="entry name" value="BHydaspDhtse"/>
</dbReference>
<dbReference type="InterPro" id="IPR036052">
    <property type="entry name" value="TrpB-like_PALP_sf"/>
</dbReference>
<dbReference type="InterPro" id="IPR001926">
    <property type="entry name" value="TrpB-like_PALP"/>
</dbReference>
<dbReference type="Gene3D" id="3.40.50.1100">
    <property type="match status" value="2"/>
</dbReference>
<keyword evidence="2" id="KW-0663">Pyridoxal phosphate</keyword>
<protein>
    <submittedName>
        <fullName evidence="5">Serine dehydratase</fullName>
    </submittedName>
</protein>
<comment type="cofactor">
    <cofactor evidence="1">
        <name>pyridoxal 5'-phosphate</name>
        <dbReference type="ChEBI" id="CHEBI:597326"/>
    </cofactor>
</comment>
<dbReference type="EMBL" id="NRRL01000064">
    <property type="protein sequence ID" value="MBK1669860.1"/>
    <property type="molecule type" value="Genomic_DNA"/>
</dbReference>
<dbReference type="RefSeq" id="WP_200342201.1">
    <property type="nucleotide sequence ID" value="NZ_NRRL01000064.1"/>
</dbReference>
<proteinExistence type="predicted"/>
<comment type="caution">
    <text evidence="5">The sequence shown here is derived from an EMBL/GenBank/DDBJ whole genome shotgun (WGS) entry which is preliminary data.</text>
</comment>
<name>A0ABS1DKH6_9PROT</name>
<dbReference type="Pfam" id="PF00291">
    <property type="entry name" value="PALP"/>
    <property type="match status" value="1"/>
</dbReference>
<accession>A0ABS1DKH6</accession>
<evidence type="ECO:0000256" key="1">
    <source>
        <dbReference type="ARBA" id="ARBA00001933"/>
    </source>
</evidence>